<evidence type="ECO:0000313" key="4">
    <source>
        <dbReference type="Proteomes" id="UP000008181"/>
    </source>
</evidence>
<organism evidence="3 4">
    <name type="scientific">Thermothielavioides terrestris (strain ATCC 38088 / NRRL 8126)</name>
    <name type="common">Thielavia terrestris</name>
    <dbReference type="NCBI Taxonomy" id="578455"/>
    <lineage>
        <taxon>Eukaryota</taxon>
        <taxon>Fungi</taxon>
        <taxon>Dikarya</taxon>
        <taxon>Ascomycota</taxon>
        <taxon>Pezizomycotina</taxon>
        <taxon>Sordariomycetes</taxon>
        <taxon>Sordariomycetidae</taxon>
        <taxon>Sordariales</taxon>
        <taxon>Chaetomiaceae</taxon>
        <taxon>Thermothielavioides</taxon>
        <taxon>Thermothielavioides terrestris</taxon>
    </lineage>
</organism>
<dbReference type="Proteomes" id="UP000008181">
    <property type="component" value="Chromosome 6"/>
</dbReference>
<keyword evidence="2" id="KW-0812">Transmembrane</keyword>
<feature type="compositionally biased region" description="Polar residues" evidence="1">
    <location>
        <begin position="68"/>
        <end position="77"/>
    </location>
</feature>
<keyword evidence="2" id="KW-1133">Transmembrane helix</keyword>
<gene>
    <name evidence="3" type="ORF">THITE_2058656</name>
</gene>
<dbReference type="GeneID" id="11523247"/>
<protein>
    <submittedName>
        <fullName evidence="3">Uncharacterized protein</fullName>
    </submittedName>
</protein>
<feature type="region of interest" description="Disordered" evidence="1">
    <location>
        <begin position="62"/>
        <end position="89"/>
    </location>
</feature>
<keyword evidence="2" id="KW-0472">Membrane</keyword>
<reference evidence="3 4" key="1">
    <citation type="journal article" date="2011" name="Nat. Biotechnol.">
        <title>Comparative genomic analysis of the thermophilic biomass-degrading fungi Myceliophthora thermophila and Thielavia terrestris.</title>
        <authorList>
            <person name="Berka R.M."/>
            <person name="Grigoriev I.V."/>
            <person name="Otillar R."/>
            <person name="Salamov A."/>
            <person name="Grimwood J."/>
            <person name="Reid I."/>
            <person name="Ishmael N."/>
            <person name="John T."/>
            <person name="Darmond C."/>
            <person name="Moisan M.-C."/>
            <person name="Henrissat B."/>
            <person name="Coutinho P.M."/>
            <person name="Lombard V."/>
            <person name="Natvig D.O."/>
            <person name="Lindquist E."/>
            <person name="Schmutz J."/>
            <person name="Lucas S."/>
            <person name="Harris P."/>
            <person name="Powlowski J."/>
            <person name="Bellemare A."/>
            <person name="Taylor D."/>
            <person name="Butler G."/>
            <person name="de Vries R.P."/>
            <person name="Allijn I.E."/>
            <person name="van den Brink J."/>
            <person name="Ushinsky S."/>
            <person name="Storms R."/>
            <person name="Powell A.J."/>
            <person name="Paulsen I.T."/>
            <person name="Elbourne L.D.H."/>
            <person name="Baker S.E."/>
            <person name="Magnuson J."/>
            <person name="LaBoissiere S."/>
            <person name="Clutterbuck A.J."/>
            <person name="Martinez D."/>
            <person name="Wogulis M."/>
            <person name="de Leon A.L."/>
            <person name="Rey M.W."/>
            <person name="Tsang A."/>
        </authorList>
    </citation>
    <scope>NUCLEOTIDE SEQUENCE [LARGE SCALE GENOMIC DNA]</scope>
    <source>
        <strain evidence="4">ATCC 38088 / NRRL 8126</strain>
    </source>
</reference>
<feature type="non-terminal residue" evidence="3">
    <location>
        <position position="1"/>
    </location>
</feature>
<sequence>KAPKTYNTEDSSVVTDLSTNSAVSSLSRGERTGSRIFYYIWSYVIARVWTLAFIARWLRSSDPAARGGTSTPTQNRDYQGLARAYQQRR</sequence>
<dbReference type="HOGENOM" id="CLU_2460925_0_0_1"/>
<dbReference type="AlphaFoldDB" id="G2RFP7"/>
<dbReference type="EMBL" id="CP003014">
    <property type="protein sequence ID" value="AEO71651.1"/>
    <property type="molecule type" value="Genomic_DNA"/>
</dbReference>
<dbReference type="KEGG" id="ttt:THITE_2058656"/>
<name>G2RFP7_THETT</name>
<evidence type="ECO:0000256" key="1">
    <source>
        <dbReference type="SAM" id="MobiDB-lite"/>
    </source>
</evidence>
<dbReference type="OrthoDB" id="4504314at2759"/>
<proteinExistence type="predicted"/>
<accession>G2RFP7</accession>
<keyword evidence="4" id="KW-1185">Reference proteome</keyword>
<evidence type="ECO:0000313" key="3">
    <source>
        <dbReference type="EMBL" id="AEO71651.1"/>
    </source>
</evidence>
<evidence type="ECO:0000256" key="2">
    <source>
        <dbReference type="SAM" id="Phobius"/>
    </source>
</evidence>
<dbReference type="RefSeq" id="XP_003657987.1">
    <property type="nucleotide sequence ID" value="XM_003657939.1"/>
</dbReference>
<feature type="transmembrane region" description="Helical" evidence="2">
    <location>
        <begin position="36"/>
        <end position="58"/>
    </location>
</feature>